<dbReference type="KEGG" id="snw:BBN63_05395"/>
<dbReference type="Pfam" id="PF13556">
    <property type="entry name" value="HTH_30"/>
    <property type="match status" value="1"/>
</dbReference>
<comment type="similarity">
    <text evidence="1">Belongs to the CdaR family.</text>
</comment>
<gene>
    <name evidence="5" type="ORF">BBN63_05395</name>
</gene>
<accession>A0A1U9QP54</accession>
<dbReference type="InterPro" id="IPR025751">
    <property type="entry name" value="RsbRD_N_dom"/>
</dbReference>
<dbReference type="PANTHER" id="PTHR33744">
    <property type="entry name" value="CARBOHYDRATE DIACID REGULATOR"/>
    <property type="match status" value="1"/>
</dbReference>
<dbReference type="Pfam" id="PF17853">
    <property type="entry name" value="GGDEF_2"/>
    <property type="match status" value="1"/>
</dbReference>
<dbReference type="PANTHER" id="PTHR33744:SF1">
    <property type="entry name" value="DNA-BINDING TRANSCRIPTIONAL ACTIVATOR ADER"/>
    <property type="match status" value="1"/>
</dbReference>
<dbReference type="InterPro" id="IPR051448">
    <property type="entry name" value="CdaR-like_regulators"/>
</dbReference>
<evidence type="ECO:0000259" key="4">
    <source>
        <dbReference type="Pfam" id="PF17853"/>
    </source>
</evidence>
<evidence type="ECO:0000256" key="1">
    <source>
        <dbReference type="ARBA" id="ARBA00006754"/>
    </source>
</evidence>
<dbReference type="RefSeq" id="WP_078074291.1">
    <property type="nucleotide sequence ID" value="NZ_CP018047.1"/>
</dbReference>
<organism evidence="5 6">
    <name type="scientific">Streptomyces niveus</name>
    <name type="common">Streptomyces spheroides</name>
    <dbReference type="NCBI Taxonomy" id="193462"/>
    <lineage>
        <taxon>Bacteria</taxon>
        <taxon>Bacillati</taxon>
        <taxon>Actinomycetota</taxon>
        <taxon>Actinomycetes</taxon>
        <taxon>Kitasatosporales</taxon>
        <taxon>Streptomycetaceae</taxon>
        <taxon>Streptomyces</taxon>
    </lineage>
</organism>
<name>A0A1U9QP54_STRNV</name>
<dbReference type="InterPro" id="IPR041522">
    <property type="entry name" value="CdaR_GGDEF"/>
</dbReference>
<protein>
    <submittedName>
        <fullName evidence="5">PucR family transcriptional regulator</fullName>
    </submittedName>
</protein>
<dbReference type="Proteomes" id="UP000189677">
    <property type="component" value="Chromosome"/>
</dbReference>
<dbReference type="AlphaFoldDB" id="A0A1U9QP54"/>
<dbReference type="InterPro" id="IPR025736">
    <property type="entry name" value="PucR_C-HTH_dom"/>
</dbReference>
<evidence type="ECO:0000259" key="3">
    <source>
        <dbReference type="Pfam" id="PF14361"/>
    </source>
</evidence>
<keyword evidence="6" id="KW-1185">Reference proteome</keyword>
<evidence type="ECO:0000259" key="2">
    <source>
        <dbReference type="Pfam" id="PF13556"/>
    </source>
</evidence>
<dbReference type="InterPro" id="IPR042070">
    <property type="entry name" value="PucR_C-HTH_sf"/>
</dbReference>
<feature type="domain" description="CdaR GGDEF-like" evidence="4">
    <location>
        <begin position="176"/>
        <end position="286"/>
    </location>
</feature>
<dbReference type="OrthoDB" id="3196285at2"/>
<reference evidence="5 6" key="1">
    <citation type="submission" date="2016-11" db="EMBL/GenBank/DDBJ databases">
        <title>Complete genome sequence of Streptomyces niveus SCSIO 3406.</title>
        <authorList>
            <person name="Zhu Q."/>
            <person name="Cheng W."/>
            <person name="Song Y."/>
            <person name="Li Q."/>
            <person name="Ju J."/>
        </authorList>
    </citation>
    <scope>NUCLEOTIDE SEQUENCE [LARGE SCALE GENOMIC DNA]</scope>
    <source>
        <strain evidence="5 6">SCSIO 3406</strain>
    </source>
</reference>
<feature type="domain" description="RsbT co-antagonist protein RsbRD N-terminal" evidence="3">
    <location>
        <begin position="27"/>
        <end position="165"/>
    </location>
</feature>
<dbReference type="Gene3D" id="1.10.10.2840">
    <property type="entry name" value="PucR C-terminal helix-turn-helix domain"/>
    <property type="match status" value="1"/>
</dbReference>
<evidence type="ECO:0000313" key="5">
    <source>
        <dbReference type="EMBL" id="AQU65763.1"/>
    </source>
</evidence>
<feature type="domain" description="PucR C-terminal helix-turn-helix" evidence="2">
    <location>
        <begin position="335"/>
        <end position="393"/>
    </location>
</feature>
<dbReference type="EMBL" id="CP018047">
    <property type="protein sequence ID" value="AQU65763.1"/>
    <property type="molecule type" value="Genomic_DNA"/>
</dbReference>
<dbReference type="Pfam" id="PF14361">
    <property type="entry name" value="RsbRD_N"/>
    <property type="match status" value="1"/>
</dbReference>
<proteinExistence type="inferred from homology"/>
<evidence type="ECO:0000313" key="6">
    <source>
        <dbReference type="Proteomes" id="UP000189677"/>
    </source>
</evidence>
<sequence>MGGRRARTDREWSVLVTASRVLLERVPALTDQLMDELTLHSEQFDAAVPRDEHWRQINEAMRYGIEAIAAPRTAPRRDLAYAEQLGRQRAEQGLALDLLLHAYRHAGYLVWDELLRIVSEEDPDDLPMLVHTASQMWAGVDRQATTVAEAYRSTEQSMRRRSDERVQALLDALLEGRSTPGLAARAAAGLDLPEQGRYAVVVVRVERRDGREPFRRVAVAQGMRFFWRMRTDCEIAVVAFEGETGLAELTAELVRPCQGPGGVSPVVESLSGLGQARRLAETALRTLPPDAQRIVRLDERLPTALVVSQPELAARLITEVFGPLLDLDPADRAVLLETLDAWLEYGGSAGRAATRLYCHRNTVFNRLRRLEQLTSRSLSRPRDLIEMTLALDAFRLTPG</sequence>